<accession>A0A109LFA2</accession>
<evidence type="ECO:0000313" key="2">
    <source>
        <dbReference type="Proteomes" id="UP000061348"/>
    </source>
</evidence>
<reference evidence="1 2" key="1">
    <citation type="submission" date="2015-05" db="EMBL/GenBank/DDBJ databases">
        <title>A genomic and transcriptomic approach to investigate the blue pigment phenotype in Pseudomonas fluorescens.</title>
        <authorList>
            <person name="Andreani N.A."/>
            <person name="Cardazzo B."/>
        </authorList>
    </citation>
    <scope>NUCLEOTIDE SEQUENCE [LARGE SCALE GENOMIC DNA]</scope>
    <source>
        <strain evidence="1 2">Ps_22</strain>
    </source>
</reference>
<sequence length="101" mass="11142">MRQSWPLLLTPMSTNCGSSTTRQKLSRTAFIAASASLGPDRLMACTFTIGYAARASDCCKSPTLEAGNTSRVSLVSGGSSWEPWSPQRCTWLRYWLICWTN</sequence>
<protein>
    <submittedName>
        <fullName evidence="1">Uncharacterized protein</fullName>
    </submittedName>
</protein>
<dbReference type="EMBL" id="LCYA01000093">
    <property type="protein sequence ID" value="KWV86401.1"/>
    <property type="molecule type" value="Genomic_DNA"/>
</dbReference>
<dbReference type="PATRIC" id="fig|294.194.peg.4254"/>
<organism evidence="1 2">
    <name type="scientific">Pseudomonas fluorescens</name>
    <dbReference type="NCBI Taxonomy" id="294"/>
    <lineage>
        <taxon>Bacteria</taxon>
        <taxon>Pseudomonadati</taxon>
        <taxon>Pseudomonadota</taxon>
        <taxon>Gammaproteobacteria</taxon>
        <taxon>Pseudomonadales</taxon>
        <taxon>Pseudomonadaceae</taxon>
        <taxon>Pseudomonas</taxon>
    </lineage>
</organism>
<comment type="caution">
    <text evidence="1">The sequence shown here is derived from an EMBL/GenBank/DDBJ whole genome shotgun (WGS) entry which is preliminary data.</text>
</comment>
<proteinExistence type="predicted"/>
<gene>
    <name evidence="1" type="ORF">PFLmoz3_03834</name>
</gene>
<dbReference type="Proteomes" id="UP000061348">
    <property type="component" value="Unassembled WGS sequence"/>
</dbReference>
<dbReference type="AlphaFoldDB" id="A0A109LFA2"/>
<name>A0A109LFA2_PSEFL</name>
<evidence type="ECO:0000313" key="1">
    <source>
        <dbReference type="EMBL" id="KWV86401.1"/>
    </source>
</evidence>